<keyword evidence="5" id="KW-1185">Reference proteome</keyword>
<keyword evidence="2" id="KW-1133">Transmembrane helix</keyword>
<organism evidence="4 5">
    <name type="scientific">Hymenobacter monticola</name>
    <dbReference type="NCBI Taxonomy" id="1705399"/>
    <lineage>
        <taxon>Bacteria</taxon>
        <taxon>Pseudomonadati</taxon>
        <taxon>Bacteroidota</taxon>
        <taxon>Cytophagia</taxon>
        <taxon>Cytophagales</taxon>
        <taxon>Hymenobacteraceae</taxon>
        <taxon>Hymenobacter</taxon>
    </lineage>
</organism>
<gene>
    <name evidence="4" type="ORF">MTP16_19805</name>
</gene>
<protein>
    <submittedName>
        <fullName evidence="4">DUF4349 domain-containing protein</fullName>
    </submittedName>
</protein>
<evidence type="ECO:0000313" key="5">
    <source>
        <dbReference type="Proteomes" id="UP000831390"/>
    </source>
</evidence>
<proteinExistence type="predicted"/>
<dbReference type="EMBL" id="CP094534">
    <property type="protein sequence ID" value="UOE33358.1"/>
    <property type="molecule type" value="Genomic_DNA"/>
</dbReference>
<evidence type="ECO:0000256" key="2">
    <source>
        <dbReference type="SAM" id="Phobius"/>
    </source>
</evidence>
<sequence>MKNLIFPVLLGFGLVGCAQSAKDEQAATGPQTVASHTQHEPTAGSTPEQGAASTPAPSPGAAPLPSPPAPPRTVVYEGKMELAVRNFERASTGIDSLLNAHGAYLNDAHETRSDDRPHQQMTIKVPPAHFVPLVAALSKLGRVENKDVASADVTADILASSASLADQQTAQTKYQQLLAKTTDAKEVQHLLEQARLAQANAAAAQARLQAYGAQRAWATLKLHYYQVLPSPEPNEPLPAFAPQFLESFNRGWSVVLSVLVWLTNLWPLVLLAGGAVAGLRWWHRRSLPA</sequence>
<evidence type="ECO:0000313" key="4">
    <source>
        <dbReference type="EMBL" id="UOE33358.1"/>
    </source>
</evidence>
<evidence type="ECO:0000259" key="3">
    <source>
        <dbReference type="Pfam" id="PF14257"/>
    </source>
</evidence>
<accession>A0ABY4B6G6</accession>
<dbReference type="Proteomes" id="UP000831390">
    <property type="component" value="Chromosome"/>
</dbReference>
<dbReference type="InterPro" id="IPR025645">
    <property type="entry name" value="DUF4349"/>
</dbReference>
<feature type="domain" description="DUF4349" evidence="3">
    <location>
        <begin position="72"/>
        <end position="281"/>
    </location>
</feature>
<keyword evidence="2" id="KW-0472">Membrane</keyword>
<dbReference type="Pfam" id="PF14257">
    <property type="entry name" value="DUF4349"/>
    <property type="match status" value="1"/>
</dbReference>
<name>A0ABY4B6G6_9BACT</name>
<feature type="region of interest" description="Disordered" evidence="1">
    <location>
        <begin position="26"/>
        <end position="73"/>
    </location>
</feature>
<reference evidence="4 5" key="1">
    <citation type="submission" date="2022-03" db="EMBL/GenBank/DDBJ databases">
        <title>Hymenobactersp. isolated from the air.</title>
        <authorList>
            <person name="Won M."/>
            <person name="Kwon S.-W."/>
        </authorList>
    </citation>
    <scope>NUCLEOTIDE SEQUENCE [LARGE SCALE GENOMIC DNA]</scope>
    <source>
        <strain evidence="4 5">KACC 22596</strain>
    </source>
</reference>
<dbReference type="PROSITE" id="PS51257">
    <property type="entry name" value="PROKAR_LIPOPROTEIN"/>
    <property type="match status" value="1"/>
</dbReference>
<evidence type="ECO:0000256" key="1">
    <source>
        <dbReference type="SAM" id="MobiDB-lite"/>
    </source>
</evidence>
<dbReference type="RefSeq" id="WP_243513064.1">
    <property type="nucleotide sequence ID" value="NZ_CP094534.1"/>
</dbReference>
<feature type="compositionally biased region" description="Pro residues" evidence="1">
    <location>
        <begin position="56"/>
        <end position="71"/>
    </location>
</feature>
<keyword evidence="2" id="KW-0812">Transmembrane</keyword>
<feature type="transmembrane region" description="Helical" evidence="2">
    <location>
        <begin position="252"/>
        <end position="279"/>
    </location>
</feature>